<reference evidence="12 13" key="1">
    <citation type="submission" date="2015-03" db="EMBL/GenBank/DDBJ databases">
        <authorList>
            <person name="Abdul Halim M."/>
        </authorList>
    </citation>
    <scope>NUCLEOTIDE SEQUENCE [LARGE SCALE GENOMIC DNA]</scope>
    <source>
        <strain evidence="12 13">ATCC 35681</strain>
    </source>
</reference>
<name>A0A0F7CI25_PAEDU</name>
<evidence type="ECO:0000313" key="12">
    <source>
        <dbReference type="EMBL" id="AKG34250.1"/>
    </source>
</evidence>
<keyword evidence="10 11" id="KW-0472">Membrane</keyword>
<keyword evidence="1 11" id="KW-0813">Transport</keyword>
<organism evidence="12 13">
    <name type="scientific">Paenibacillus durus ATCC 35681</name>
    <dbReference type="NCBI Taxonomy" id="1333534"/>
    <lineage>
        <taxon>Bacteria</taxon>
        <taxon>Bacillati</taxon>
        <taxon>Bacillota</taxon>
        <taxon>Bacilli</taxon>
        <taxon>Bacillales</taxon>
        <taxon>Paenibacillaceae</taxon>
        <taxon>Paenibacillus</taxon>
    </lineage>
</organism>
<dbReference type="HOGENOM" id="CLU_077094_1_0_9"/>
<dbReference type="EMBL" id="CP011114">
    <property type="protein sequence ID" value="AKG34250.1"/>
    <property type="molecule type" value="Genomic_DNA"/>
</dbReference>
<dbReference type="PANTHER" id="PTHR30042">
    <property type="entry name" value="POTASSIUM-TRANSPORTING ATPASE C CHAIN"/>
    <property type="match status" value="1"/>
</dbReference>
<evidence type="ECO:0000256" key="1">
    <source>
        <dbReference type="ARBA" id="ARBA00022448"/>
    </source>
</evidence>
<sequence>MRLIAASLRTSLMLMVLCGLLYNWSVTGIAQLVWPKQAGGSLVFNDNGDVIGSELIGQSFTDLKFFQGRVSSIDYHAESSGSPNYAPSNPDLLNRVMLSVEDWRKNNPDVPVSQLPVDLITNSGSGLDPDISPKAAKVQIPRISKLTGITPQALESLVNEYSEGRKLSFLGEPVVNVLKLNIALEKLIAH</sequence>
<keyword evidence="3 11" id="KW-0633">Potassium transport</keyword>
<evidence type="ECO:0000256" key="3">
    <source>
        <dbReference type="ARBA" id="ARBA00022538"/>
    </source>
</evidence>
<keyword evidence="6 11" id="KW-0067">ATP-binding</keyword>
<dbReference type="HAMAP" id="MF_00276">
    <property type="entry name" value="KdpC"/>
    <property type="match status" value="1"/>
</dbReference>
<dbReference type="NCBIfam" id="NF001454">
    <property type="entry name" value="PRK00315.1"/>
    <property type="match status" value="1"/>
</dbReference>
<comment type="function">
    <text evidence="11">Part of the high-affinity ATP-driven potassium transport (or Kdp) system, which catalyzes the hydrolysis of ATP coupled with the electrogenic transport of potassium into the cytoplasm. This subunit acts as a catalytic chaperone that increases the ATP-binding affinity of the ATP-hydrolyzing subunit KdpB by the formation of a transient KdpB/KdpC/ATP ternary complex.</text>
</comment>
<keyword evidence="7 11" id="KW-0630">Potassium</keyword>
<dbReference type="PATRIC" id="fig|1333534.5.peg.1408"/>
<evidence type="ECO:0000256" key="10">
    <source>
        <dbReference type="ARBA" id="ARBA00023136"/>
    </source>
</evidence>
<dbReference type="GO" id="GO:0005886">
    <property type="term" value="C:plasma membrane"/>
    <property type="evidence" value="ECO:0007669"/>
    <property type="project" value="UniProtKB-SubCell"/>
</dbReference>
<dbReference type="NCBIfam" id="TIGR00681">
    <property type="entry name" value="kdpC"/>
    <property type="match status" value="1"/>
</dbReference>
<dbReference type="PIRSF" id="PIRSF001296">
    <property type="entry name" value="K_ATPase_KdpC"/>
    <property type="match status" value="1"/>
</dbReference>
<dbReference type="PANTHER" id="PTHR30042:SF2">
    <property type="entry name" value="POTASSIUM-TRANSPORTING ATPASE KDPC SUBUNIT"/>
    <property type="match status" value="1"/>
</dbReference>
<comment type="similarity">
    <text evidence="11">Belongs to the KdpC family.</text>
</comment>
<keyword evidence="4 11" id="KW-0812">Transmembrane</keyword>
<comment type="subunit">
    <text evidence="11">The system is composed of three essential subunits: KdpA, KdpB and KdpC.</text>
</comment>
<comment type="subcellular location">
    <subcellularLocation>
        <location evidence="11">Cell membrane</location>
        <topology evidence="11">Single-pass membrane protein</topology>
    </subcellularLocation>
</comment>
<keyword evidence="5 11" id="KW-0547">Nucleotide-binding</keyword>
<evidence type="ECO:0000313" key="13">
    <source>
        <dbReference type="Proteomes" id="UP000034189"/>
    </source>
</evidence>
<dbReference type="Proteomes" id="UP000034189">
    <property type="component" value="Chromosome"/>
</dbReference>
<dbReference type="GO" id="GO:0005524">
    <property type="term" value="F:ATP binding"/>
    <property type="evidence" value="ECO:0007669"/>
    <property type="project" value="UniProtKB-UniRule"/>
</dbReference>
<proteinExistence type="inferred from homology"/>
<evidence type="ECO:0000256" key="8">
    <source>
        <dbReference type="ARBA" id="ARBA00022989"/>
    </source>
</evidence>
<dbReference type="OrthoDB" id="9809491at2"/>
<dbReference type="Pfam" id="PF02669">
    <property type="entry name" value="KdpC"/>
    <property type="match status" value="1"/>
</dbReference>
<dbReference type="GO" id="GO:0008556">
    <property type="term" value="F:P-type potassium transmembrane transporter activity"/>
    <property type="evidence" value="ECO:0007669"/>
    <property type="project" value="InterPro"/>
</dbReference>
<evidence type="ECO:0000256" key="9">
    <source>
        <dbReference type="ARBA" id="ARBA00023065"/>
    </source>
</evidence>
<keyword evidence="2 11" id="KW-1003">Cell membrane</keyword>
<keyword evidence="8 11" id="KW-1133">Transmembrane helix</keyword>
<dbReference type="RefSeq" id="WP_025696111.1">
    <property type="nucleotide sequence ID" value="NZ_ASQQ01000430.1"/>
</dbReference>
<evidence type="ECO:0000256" key="2">
    <source>
        <dbReference type="ARBA" id="ARBA00022475"/>
    </source>
</evidence>
<evidence type="ECO:0000256" key="7">
    <source>
        <dbReference type="ARBA" id="ARBA00022958"/>
    </source>
</evidence>
<reference evidence="12 13" key="2">
    <citation type="journal article" date="2016" name="Genome Announc.">
        <title>Genome Sequence of a Gram-Positive Diazotroph, Paenibacillus durus Type Strain ATCC 35681.</title>
        <authorList>
            <person name="Halim M.A."/>
            <person name="Rahman A.Y."/>
            <person name="Sim K.S."/>
            <person name="Yam H.C."/>
            <person name="Rahim A.A."/>
            <person name="Ghazali A.H."/>
            <person name="Najimudin N."/>
        </authorList>
    </citation>
    <scope>NUCLEOTIDE SEQUENCE [LARGE SCALE GENOMIC DNA]</scope>
    <source>
        <strain evidence="12 13">ATCC 35681</strain>
    </source>
</reference>
<dbReference type="InterPro" id="IPR003820">
    <property type="entry name" value="KdpC"/>
</dbReference>
<accession>A0A0F7CI25</accession>
<protein>
    <recommendedName>
        <fullName evidence="11">Potassium-transporting ATPase KdpC subunit</fullName>
    </recommendedName>
    <alternativeName>
        <fullName evidence="11">ATP phosphohydrolase [potassium-transporting] C chain</fullName>
    </alternativeName>
    <alternativeName>
        <fullName evidence="11">Potassium-binding and translocating subunit C</fullName>
    </alternativeName>
    <alternativeName>
        <fullName evidence="11">Potassium-translocating ATPase C chain</fullName>
    </alternativeName>
</protein>
<gene>
    <name evidence="11" type="primary">kdpC</name>
    <name evidence="12" type="ORF">VK70_06425</name>
</gene>
<evidence type="ECO:0000256" key="11">
    <source>
        <dbReference type="HAMAP-Rule" id="MF_00276"/>
    </source>
</evidence>
<evidence type="ECO:0000256" key="6">
    <source>
        <dbReference type="ARBA" id="ARBA00022840"/>
    </source>
</evidence>
<evidence type="ECO:0000256" key="4">
    <source>
        <dbReference type="ARBA" id="ARBA00022692"/>
    </source>
</evidence>
<keyword evidence="12" id="KW-0378">Hydrolase</keyword>
<feature type="transmembrane region" description="Helical" evidence="11">
    <location>
        <begin position="12"/>
        <end position="34"/>
    </location>
</feature>
<dbReference type="AlphaFoldDB" id="A0A0F7CI25"/>
<dbReference type="GO" id="GO:0016787">
    <property type="term" value="F:hydrolase activity"/>
    <property type="evidence" value="ECO:0007669"/>
    <property type="project" value="UniProtKB-KW"/>
</dbReference>
<keyword evidence="9 11" id="KW-0406">Ion transport</keyword>
<evidence type="ECO:0000256" key="5">
    <source>
        <dbReference type="ARBA" id="ARBA00022741"/>
    </source>
</evidence>